<dbReference type="Gene3D" id="2.170.130.10">
    <property type="entry name" value="TonB-dependent receptor, plug domain"/>
    <property type="match status" value="1"/>
</dbReference>
<evidence type="ECO:0000256" key="14">
    <source>
        <dbReference type="SAM" id="MobiDB-lite"/>
    </source>
</evidence>
<dbReference type="Pfam" id="PF07715">
    <property type="entry name" value="Plug"/>
    <property type="match status" value="1"/>
</dbReference>
<evidence type="ECO:0000256" key="9">
    <source>
        <dbReference type="ARBA" id="ARBA00023136"/>
    </source>
</evidence>
<evidence type="ECO:0000256" key="7">
    <source>
        <dbReference type="ARBA" id="ARBA00023004"/>
    </source>
</evidence>
<evidence type="ECO:0000256" key="15">
    <source>
        <dbReference type="SAM" id="SignalP"/>
    </source>
</evidence>
<keyword evidence="3 12" id="KW-0813">Transport</keyword>
<dbReference type="Proteomes" id="UP001595904">
    <property type="component" value="Unassembled WGS sequence"/>
</dbReference>
<keyword evidence="9 12" id="KW-0472">Membrane</keyword>
<keyword evidence="15" id="KW-0732">Signal</keyword>
<keyword evidence="8 13" id="KW-0798">TonB box</keyword>
<keyword evidence="18" id="KW-1185">Reference proteome</keyword>
<keyword evidence="7" id="KW-0408">Iron</keyword>
<protein>
    <submittedName>
        <fullName evidence="17">TonB-dependent siderophore receptor</fullName>
    </submittedName>
</protein>
<dbReference type="Pfam" id="PF07660">
    <property type="entry name" value="STN"/>
    <property type="match status" value="1"/>
</dbReference>
<dbReference type="InterPro" id="IPR010105">
    <property type="entry name" value="TonB_sidphr_rcpt"/>
</dbReference>
<comment type="subcellular location">
    <subcellularLocation>
        <location evidence="1 12">Cell outer membrane</location>
        <topology evidence="1 12">Multi-pass membrane protein</topology>
    </subcellularLocation>
</comment>
<dbReference type="InterPro" id="IPR000531">
    <property type="entry name" value="Beta-barrel_TonB"/>
</dbReference>
<evidence type="ECO:0000256" key="4">
    <source>
        <dbReference type="ARBA" id="ARBA00022452"/>
    </source>
</evidence>
<evidence type="ECO:0000256" key="5">
    <source>
        <dbReference type="ARBA" id="ARBA00022496"/>
    </source>
</evidence>
<keyword evidence="4 12" id="KW-1134">Transmembrane beta strand</keyword>
<reference evidence="18" key="1">
    <citation type="journal article" date="2019" name="Int. J. Syst. Evol. Microbiol.">
        <title>The Global Catalogue of Microorganisms (GCM) 10K type strain sequencing project: providing services to taxonomists for standard genome sequencing and annotation.</title>
        <authorList>
            <consortium name="The Broad Institute Genomics Platform"/>
            <consortium name="The Broad Institute Genome Sequencing Center for Infectious Disease"/>
            <person name="Wu L."/>
            <person name="Ma J."/>
        </authorList>
    </citation>
    <scope>NUCLEOTIDE SEQUENCE [LARGE SCALE GENOMIC DNA]</scope>
    <source>
        <strain evidence="18">CGMCC 1.10759</strain>
    </source>
</reference>
<keyword evidence="10 17" id="KW-0675">Receptor</keyword>
<dbReference type="PANTHER" id="PTHR32552:SF74">
    <property type="entry name" value="HYDROXAMATE SIDEROPHORE RECEPTOR FHUE"/>
    <property type="match status" value="1"/>
</dbReference>
<comment type="caution">
    <text evidence="17">The sequence shown here is derived from an EMBL/GenBank/DDBJ whole genome shotgun (WGS) entry which is preliminary data.</text>
</comment>
<dbReference type="SMART" id="SM00965">
    <property type="entry name" value="STN"/>
    <property type="match status" value="1"/>
</dbReference>
<evidence type="ECO:0000256" key="10">
    <source>
        <dbReference type="ARBA" id="ARBA00023170"/>
    </source>
</evidence>
<dbReference type="SUPFAM" id="SSF56935">
    <property type="entry name" value="Porins"/>
    <property type="match status" value="1"/>
</dbReference>
<evidence type="ECO:0000313" key="18">
    <source>
        <dbReference type="Proteomes" id="UP001595904"/>
    </source>
</evidence>
<evidence type="ECO:0000256" key="13">
    <source>
        <dbReference type="RuleBase" id="RU003357"/>
    </source>
</evidence>
<evidence type="ECO:0000256" key="12">
    <source>
        <dbReference type="PROSITE-ProRule" id="PRU01360"/>
    </source>
</evidence>
<dbReference type="CDD" id="cd01347">
    <property type="entry name" value="ligand_gated_channel"/>
    <property type="match status" value="1"/>
</dbReference>
<comment type="similarity">
    <text evidence="2 12 13">Belongs to the TonB-dependent receptor family.</text>
</comment>
<evidence type="ECO:0000256" key="2">
    <source>
        <dbReference type="ARBA" id="ARBA00009810"/>
    </source>
</evidence>
<name>A0ABV8T4V4_9GAMM</name>
<accession>A0ABV8T4V4</accession>
<dbReference type="InterPro" id="IPR036942">
    <property type="entry name" value="Beta-barrel_TonB_sf"/>
</dbReference>
<dbReference type="InterPro" id="IPR011662">
    <property type="entry name" value="Secretin/TonB_short_N"/>
</dbReference>
<proteinExistence type="inferred from homology"/>
<dbReference type="Pfam" id="PF00593">
    <property type="entry name" value="TonB_dep_Rec_b-barrel"/>
    <property type="match status" value="1"/>
</dbReference>
<keyword evidence="6 12" id="KW-0812">Transmembrane</keyword>
<dbReference type="InterPro" id="IPR037066">
    <property type="entry name" value="Plug_dom_sf"/>
</dbReference>
<sequence length="817" mass="89396">MTARALFSLLILSSLAHAGSVDFSIERQPLAGALQQLARQADVQVIFFSRVTEGLNAPALAGNYTLEAAMERLLAGSGLTFRIINPQTVEVRPMQTRAAAKPRPISKPKEQPAEATAPLEEVVVVGLAEQLVATRIATPLREIPQTVSIVSGEQMRQRNEVTLSDVLANAPGITMARSNSLDPDFYARAYQITSFHIDGGAAVTPKIDTTVMFLGTPDLIEFDHVEILRGADGLFSGNANPGGTVSLVRKRPQNNFAASVNATRGSWDTQRVELDLTGPIAEDGALRGRMAGVYAHNGYFYDIDAHERKKVFGALEYDVTDSATLTAGASYQWDKASPTTLGLPLYADGRDSRLPRDTALAPDWNRYRADLASVYLQYRQELSPGWALRVNASGWRAEVEYELASFNALIDPFTNMLSMLPVAEAGVTAGPNIHEQTSADVTVTGTLDWFGWREEVAIGADFSRFRPHAHNESYYGLGTAPIDPRAFDSSAIVNPALTRDADVDAFRSSILDQYGMFASLRIYFDDAWSVLGGARISGDRNRSRYIIRVGSRELDLSTDFGTDHVVTPYAGVTYAISRNYSLYASYSDIYRAQGLYDRSPGNPLEPVRGVNIEAGIKGEWRNGAVNGSLAAYRIEQSNLAQLVSTPHDVTTISKRDCCYVGVSNKSQGVDAELSGEVLAGWSLGAGYTYNDNEAPTGGPLSRLTPKHLFKAWTNVRMPGAFDRWQVGGSVHAQSKTTARAMTNYCPAPAYVCLSVDTVQPSYAVLDLRAAFDVDPNWRVALGVSNVFDKIYYEAMESNLHGWYGEPRHWMLRIDGRY</sequence>
<dbReference type="InterPro" id="IPR039426">
    <property type="entry name" value="TonB-dep_rcpt-like"/>
</dbReference>
<feature type="chain" id="PRO_5046791780" evidence="15">
    <location>
        <begin position="19"/>
        <end position="817"/>
    </location>
</feature>
<organism evidence="17 18">
    <name type="scientific">Steroidobacter flavus</name>
    <dbReference type="NCBI Taxonomy" id="1842136"/>
    <lineage>
        <taxon>Bacteria</taxon>
        <taxon>Pseudomonadati</taxon>
        <taxon>Pseudomonadota</taxon>
        <taxon>Gammaproteobacteria</taxon>
        <taxon>Steroidobacterales</taxon>
        <taxon>Steroidobacteraceae</taxon>
        <taxon>Steroidobacter</taxon>
    </lineage>
</organism>
<dbReference type="Gene3D" id="2.40.170.20">
    <property type="entry name" value="TonB-dependent receptor, beta-barrel domain"/>
    <property type="match status" value="1"/>
</dbReference>
<dbReference type="InterPro" id="IPR012910">
    <property type="entry name" value="Plug_dom"/>
</dbReference>
<evidence type="ECO:0000259" key="16">
    <source>
        <dbReference type="SMART" id="SM00965"/>
    </source>
</evidence>
<keyword evidence="5" id="KW-0410">Iron transport</keyword>
<evidence type="ECO:0000313" key="17">
    <source>
        <dbReference type="EMBL" id="MFC4314477.1"/>
    </source>
</evidence>
<evidence type="ECO:0000256" key="6">
    <source>
        <dbReference type="ARBA" id="ARBA00022692"/>
    </source>
</evidence>
<feature type="domain" description="Secretin/TonB short N-terminal" evidence="16">
    <location>
        <begin position="44"/>
        <end position="94"/>
    </location>
</feature>
<evidence type="ECO:0000256" key="3">
    <source>
        <dbReference type="ARBA" id="ARBA00022448"/>
    </source>
</evidence>
<feature type="region of interest" description="Disordered" evidence="14">
    <location>
        <begin position="95"/>
        <end position="114"/>
    </location>
</feature>
<evidence type="ECO:0000256" key="1">
    <source>
        <dbReference type="ARBA" id="ARBA00004571"/>
    </source>
</evidence>
<dbReference type="PANTHER" id="PTHR32552">
    <property type="entry name" value="FERRICHROME IRON RECEPTOR-RELATED"/>
    <property type="match status" value="1"/>
</dbReference>
<evidence type="ECO:0000256" key="8">
    <source>
        <dbReference type="ARBA" id="ARBA00023077"/>
    </source>
</evidence>
<keyword evidence="11 12" id="KW-0998">Cell outer membrane</keyword>
<keyword evidence="5" id="KW-0406">Ion transport</keyword>
<dbReference type="Gene3D" id="3.55.50.30">
    <property type="match status" value="1"/>
</dbReference>
<dbReference type="RefSeq" id="WP_380605682.1">
    <property type="nucleotide sequence ID" value="NZ_JBHSDU010000015.1"/>
</dbReference>
<gene>
    <name evidence="17" type="ORF">ACFPN2_35755</name>
</gene>
<evidence type="ECO:0000256" key="11">
    <source>
        <dbReference type="ARBA" id="ARBA00023237"/>
    </source>
</evidence>
<feature type="signal peptide" evidence="15">
    <location>
        <begin position="1"/>
        <end position="18"/>
    </location>
</feature>
<dbReference type="NCBIfam" id="TIGR01783">
    <property type="entry name" value="TonB-siderophor"/>
    <property type="match status" value="1"/>
</dbReference>
<dbReference type="EMBL" id="JBHSDU010000015">
    <property type="protein sequence ID" value="MFC4314477.1"/>
    <property type="molecule type" value="Genomic_DNA"/>
</dbReference>
<dbReference type="PROSITE" id="PS52016">
    <property type="entry name" value="TONB_DEPENDENT_REC_3"/>
    <property type="match status" value="1"/>
</dbReference>